<dbReference type="InterPro" id="IPR006058">
    <property type="entry name" value="2Fe2S_fd_BS"/>
</dbReference>
<dbReference type="InterPro" id="IPR036856">
    <property type="entry name" value="Ald_Oxase/Xan_DH_a/b_sf"/>
</dbReference>
<reference evidence="6 7" key="1">
    <citation type="submission" date="2015-09" db="EMBL/GenBank/DDBJ databases">
        <title>Genome of Desulfovibrio dechloracetivorans BerOc1, a mercury methylating strain isolated from highly hydrocarbons and metals contaminated coastal sediments.</title>
        <authorList>
            <person name="Goni Urriza M."/>
            <person name="Gassie C."/>
            <person name="Bouchez O."/>
            <person name="Klopp C."/>
            <person name="Ranchou-Peyruse A."/>
            <person name="Remy G."/>
        </authorList>
    </citation>
    <scope>NUCLEOTIDE SEQUENCE [LARGE SCALE GENOMIC DNA]</scope>
    <source>
        <strain evidence="6 7">BerOc1</strain>
    </source>
</reference>
<dbReference type="SUPFAM" id="SSF47741">
    <property type="entry name" value="CO dehydrogenase ISP C-domain like"/>
    <property type="match status" value="1"/>
</dbReference>
<dbReference type="InterPro" id="IPR037165">
    <property type="entry name" value="AldOxase/xan_DH_Mopterin-bd_sf"/>
</dbReference>
<protein>
    <submittedName>
        <fullName evidence="6">Aldehyde oxidoreductase</fullName>
        <ecNumber evidence="6">1.2.99.7</ecNumber>
    </submittedName>
</protein>
<dbReference type="InterPro" id="IPR001041">
    <property type="entry name" value="2Fe-2S_ferredoxin-type"/>
</dbReference>
<dbReference type="InterPro" id="IPR000674">
    <property type="entry name" value="Ald_Oxase/Xan_DH_a/b"/>
</dbReference>
<dbReference type="Pfam" id="PF01315">
    <property type="entry name" value="Ald_Xan_dh_C"/>
    <property type="match status" value="1"/>
</dbReference>
<dbReference type="Proteomes" id="UP000181901">
    <property type="component" value="Unassembled WGS sequence"/>
</dbReference>
<dbReference type="GO" id="GO:0051537">
    <property type="term" value="F:2 iron, 2 sulfur cluster binding"/>
    <property type="evidence" value="ECO:0007669"/>
    <property type="project" value="InterPro"/>
</dbReference>
<evidence type="ECO:0000313" key="7">
    <source>
        <dbReference type="Proteomes" id="UP000181901"/>
    </source>
</evidence>
<dbReference type="PROSITE" id="PS51085">
    <property type="entry name" value="2FE2S_FER_2"/>
    <property type="match status" value="1"/>
</dbReference>
<dbReference type="Gene3D" id="3.30.365.10">
    <property type="entry name" value="Aldehyde oxidase/xanthine dehydrogenase, molybdopterin binding domain"/>
    <property type="match status" value="4"/>
</dbReference>
<evidence type="ECO:0000313" key="6">
    <source>
        <dbReference type="EMBL" id="OIQ50901.1"/>
    </source>
</evidence>
<name>A0A1J5MWF8_9BACT</name>
<dbReference type="Pfam" id="PF02738">
    <property type="entry name" value="MoCoBD_1"/>
    <property type="match status" value="1"/>
</dbReference>
<dbReference type="Gene3D" id="3.90.1170.50">
    <property type="entry name" value="Aldehyde oxidase/xanthine dehydrogenase, a/b hammerhead"/>
    <property type="match status" value="1"/>
</dbReference>
<dbReference type="AlphaFoldDB" id="A0A1J5MWF8"/>
<dbReference type="InterPro" id="IPR016208">
    <property type="entry name" value="Ald_Oxase/xanthine_DH-like"/>
</dbReference>
<gene>
    <name evidence="6" type="primary">mop_2</name>
    <name evidence="6" type="ORF">BerOc1_02843</name>
</gene>
<organism evidence="6 7">
    <name type="scientific">Pseudodesulfovibrio hydrargyri</name>
    <dbReference type="NCBI Taxonomy" id="2125990"/>
    <lineage>
        <taxon>Bacteria</taxon>
        <taxon>Pseudomonadati</taxon>
        <taxon>Thermodesulfobacteriota</taxon>
        <taxon>Desulfovibrionia</taxon>
        <taxon>Desulfovibrionales</taxon>
        <taxon>Desulfovibrionaceae</taxon>
    </lineage>
</organism>
<dbReference type="OrthoDB" id="9775084at2"/>
<keyword evidence="4" id="KW-0408">Iron</keyword>
<dbReference type="PANTHER" id="PTHR11908">
    <property type="entry name" value="XANTHINE DEHYDROGENASE"/>
    <property type="match status" value="1"/>
</dbReference>
<evidence type="ECO:0000256" key="3">
    <source>
        <dbReference type="ARBA" id="ARBA00023002"/>
    </source>
</evidence>
<proteinExistence type="inferred from homology"/>
<dbReference type="InterPro" id="IPR036010">
    <property type="entry name" value="2Fe-2S_ferredoxin-like_sf"/>
</dbReference>
<dbReference type="InterPro" id="IPR036884">
    <property type="entry name" value="2Fe-2S-bd_dom_sf"/>
</dbReference>
<dbReference type="SMART" id="SM01008">
    <property type="entry name" value="Ald_Xan_dh_C"/>
    <property type="match status" value="1"/>
</dbReference>
<evidence type="ECO:0000259" key="5">
    <source>
        <dbReference type="PROSITE" id="PS51085"/>
    </source>
</evidence>
<dbReference type="PANTHER" id="PTHR11908:SF157">
    <property type="entry name" value="XANTHINE DEHYDROGENASE SUBUNIT D-RELATED"/>
    <property type="match status" value="1"/>
</dbReference>
<keyword evidence="7" id="KW-1185">Reference proteome</keyword>
<dbReference type="InterPro" id="IPR002888">
    <property type="entry name" value="2Fe-2S-bd"/>
</dbReference>
<sequence length="908" mass="97145">MKTMEFTINGRKMETRVDPKQRLLSYLREELGLMGSKNGCGVGHCGACTVIIDGQAKRSCVVTMGYCAGRSIETIESLGRDGRLHPLQTAFIDEGAVQCGFCTPGMIMAAKALLDQNQSPTEKEVRAALKHNICRCTGYGAVFRAVSKAAAVLRGDMVYEAPVFDGGQYVGADVPKKDSVAKVTGAPIFAGDLKEEGMLHGVPVFSEHVYAEILSVDTAAAASVPGVELVATGADVPGMNKFGLFVPQQPVICRDKVKYLGDVVACVYATSPEAAQEAAGKVVVEYKVLEPMLDPEENFKEGAPLLHDDTENNIVHHVGVRKGDVEKGFAEADAIVENVYQTQAVEHAYLEPEACLSKMADGVLTLYSGSQGSLAYKKMIQENLNLGEDRVRVVFTATGGGFGGKEEPTVQLLACLGTHLTTRPVKMVMSREDSIRMSTKRHPMKIWMKHGVTRDGRITAMRSRVIGDAGAYVSQTKPVIFRSAVTASGPYFVQNVEADSYGVCTTKNPHGAFRGFGSTQASFACESQMDQLAAAIGMDPVRLRRINGFAAGVETSTGQMLRDGIGYLETLENAEKGLLEMKEEFAGLERPGHIKVGFGIASAYKNVGIGTGLADKAGAFVEITDRGRVLVSIGATDMGQGVDTLSAQIAGSVLGIPYGLIDVVACDTLTCPDGGMTTASRQTFVTGNAVKEAAQLLRDNLADYLNGVPEITEATLLDIRSRAARDGVRTRIEHDYYPPKTHAHRTDANYREGEDRSTYDIHYSYCFASSAVALEVNEKTGEVKVLKVHSSQDVGKAVHPKNVIGQIEGSVAMGVGLGLTEEFVVDGEKIHNKDLRSLGLLTSETMPPVVATYVEEAQDKGPFGAKGMGEVGLNPLAPAIANAVFDAVGKRITELPIKPERILAALKS</sequence>
<dbReference type="Gene3D" id="1.10.150.120">
    <property type="entry name" value="[2Fe-2S]-binding domain"/>
    <property type="match status" value="1"/>
</dbReference>
<dbReference type="Pfam" id="PF20256">
    <property type="entry name" value="MoCoBD_2"/>
    <property type="match status" value="1"/>
</dbReference>
<comment type="caution">
    <text evidence="6">The sequence shown here is derived from an EMBL/GenBank/DDBJ whole genome shotgun (WGS) entry which is preliminary data.</text>
</comment>
<feature type="domain" description="2Fe-2S ferredoxin-type" evidence="5">
    <location>
        <begin position="2"/>
        <end position="78"/>
    </location>
</feature>
<dbReference type="Gene3D" id="3.10.20.30">
    <property type="match status" value="1"/>
</dbReference>
<accession>A0A1J5MWF8</accession>
<evidence type="ECO:0000256" key="4">
    <source>
        <dbReference type="ARBA" id="ARBA00023004"/>
    </source>
</evidence>
<keyword evidence="3 6" id="KW-0560">Oxidoreductase</keyword>
<dbReference type="InterPro" id="IPR008274">
    <property type="entry name" value="AldOxase/xan_DH_MoCoBD1"/>
</dbReference>
<comment type="similarity">
    <text evidence="1">Belongs to the xanthine dehydrogenase family.</text>
</comment>
<dbReference type="EMBL" id="LKAQ01000004">
    <property type="protein sequence ID" value="OIQ50901.1"/>
    <property type="molecule type" value="Genomic_DNA"/>
</dbReference>
<dbReference type="Pfam" id="PF01799">
    <property type="entry name" value="Fer2_2"/>
    <property type="match status" value="1"/>
</dbReference>
<evidence type="ECO:0000256" key="2">
    <source>
        <dbReference type="ARBA" id="ARBA00022723"/>
    </source>
</evidence>
<dbReference type="Pfam" id="PF00111">
    <property type="entry name" value="Fer2"/>
    <property type="match status" value="1"/>
</dbReference>
<dbReference type="CDD" id="cd00207">
    <property type="entry name" value="fer2"/>
    <property type="match status" value="1"/>
</dbReference>
<dbReference type="InterPro" id="IPR012675">
    <property type="entry name" value="Beta-grasp_dom_sf"/>
</dbReference>
<dbReference type="GO" id="GO:0005506">
    <property type="term" value="F:iron ion binding"/>
    <property type="evidence" value="ECO:0007669"/>
    <property type="project" value="InterPro"/>
</dbReference>
<keyword evidence="2" id="KW-0479">Metal-binding</keyword>
<dbReference type="SUPFAM" id="SSF56003">
    <property type="entry name" value="Molybdenum cofactor-binding domain"/>
    <property type="match status" value="1"/>
</dbReference>
<evidence type="ECO:0000256" key="1">
    <source>
        <dbReference type="ARBA" id="ARBA00006849"/>
    </source>
</evidence>
<dbReference type="SUPFAM" id="SSF54665">
    <property type="entry name" value="CO dehydrogenase molybdoprotein N-domain-like"/>
    <property type="match status" value="1"/>
</dbReference>
<dbReference type="SUPFAM" id="SSF54292">
    <property type="entry name" value="2Fe-2S ferredoxin-like"/>
    <property type="match status" value="1"/>
</dbReference>
<dbReference type="PROSITE" id="PS00197">
    <property type="entry name" value="2FE2S_FER_1"/>
    <property type="match status" value="1"/>
</dbReference>
<dbReference type="EC" id="1.2.99.7" evidence="6"/>
<dbReference type="GO" id="GO:0033727">
    <property type="term" value="F:aldehyde dehydrogenase (FAD-independent) activity"/>
    <property type="evidence" value="ECO:0007669"/>
    <property type="project" value="UniProtKB-EC"/>
</dbReference>
<dbReference type="InterPro" id="IPR046867">
    <property type="entry name" value="AldOxase/xan_DH_MoCoBD2"/>
</dbReference>